<dbReference type="EMBL" id="AP019376">
    <property type="protein sequence ID" value="BBH91278.1"/>
    <property type="molecule type" value="Genomic_DNA"/>
</dbReference>
<accession>A0A455SUV4</accession>
<protein>
    <submittedName>
        <fullName evidence="1">Uncharacterized protein</fullName>
    </submittedName>
</protein>
<evidence type="ECO:0000313" key="1">
    <source>
        <dbReference type="EMBL" id="BBH91278.1"/>
    </source>
</evidence>
<organism evidence="1">
    <name type="scientific">Thermosporothrix sp. COM3</name>
    <dbReference type="NCBI Taxonomy" id="2490863"/>
    <lineage>
        <taxon>Bacteria</taxon>
        <taxon>Bacillati</taxon>
        <taxon>Chloroflexota</taxon>
        <taxon>Ktedonobacteria</taxon>
        <taxon>Ktedonobacterales</taxon>
        <taxon>Thermosporotrichaceae</taxon>
        <taxon>Thermosporothrix</taxon>
    </lineage>
</organism>
<name>A0A455SUV4_9CHLR</name>
<reference evidence="1" key="1">
    <citation type="submission" date="2018-12" db="EMBL/GenBank/DDBJ databases">
        <title>Novel natural products biosynthetic potential of the class Ktedonobacteria.</title>
        <authorList>
            <person name="Zheng Y."/>
            <person name="Saitou A."/>
            <person name="Wang C.M."/>
            <person name="Toyoda A."/>
            <person name="Minakuchi Y."/>
            <person name="Sekiguchi Y."/>
            <person name="Ueda K."/>
            <person name="Takano H."/>
            <person name="Sakai Y."/>
            <person name="Yokota A."/>
            <person name="Yabe S."/>
        </authorList>
    </citation>
    <scope>NUCLEOTIDE SEQUENCE</scope>
    <source>
        <strain evidence="1">COM3</strain>
    </source>
</reference>
<proteinExistence type="predicted"/>
<gene>
    <name evidence="1" type="ORF">KTC_60290</name>
</gene>
<dbReference type="AlphaFoldDB" id="A0A455SUV4"/>
<sequence>MLFPYEKYHTINEPIMAYYPPGEEAQARQIVLKLEKAASLLGRLLQQPVPEFEVLLVASEDLEAAPRDDIDETSLPHPYWTESTTPPTIVIPLEIDRIFGELTAEKFSFMLYHAVALAFLMEDTRPWPEDTPLWADEWQVTFAALWLSQQLDHVQGTVQKDLFEEYEDVFEIEPDGKTPTTLRSFDWYEDTDPEDYLGFQLMLEQFAADLLSAYGPEILPRFLTLYRVERERLLSDDVTSMLVSALGPNSEEWVEKLPYF</sequence>